<keyword evidence="1" id="KW-1133">Transmembrane helix</keyword>
<gene>
    <name evidence="3" type="ORF">Sviol_41090</name>
</gene>
<dbReference type="Proteomes" id="UP001050808">
    <property type="component" value="Unassembled WGS sequence"/>
</dbReference>
<evidence type="ECO:0000256" key="1">
    <source>
        <dbReference type="SAM" id="Phobius"/>
    </source>
</evidence>
<keyword evidence="2" id="KW-0732">Signal</keyword>
<keyword evidence="1" id="KW-0812">Transmembrane</keyword>
<feature type="signal peptide" evidence="2">
    <location>
        <begin position="1"/>
        <end position="21"/>
    </location>
</feature>
<comment type="caution">
    <text evidence="3">The sequence shown here is derived from an EMBL/GenBank/DDBJ whole genome shotgun (WGS) entry which is preliminary data.</text>
</comment>
<feature type="transmembrane region" description="Helical" evidence="1">
    <location>
        <begin position="97"/>
        <end position="116"/>
    </location>
</feature>
<reference evidence="3" key="1">
    <citation type="submission" date="2024-05" db="EMBL/GenBank/DDBJ databases">
        <title>Whole genome shotgun sequence of Streptomyces violascens NBRC 12920.</title>
        <authorList>
            <person name="Komaki H."/>
            <person name="Tamura T."/>
        </authorList>
    </citation>
    <scope>NUCLEOTIDE SEQUENCE</scope>
    <source>
        <strain evidence="3">NBRC 12920</strain>
    </source>
</reference>
<keyword evidence="4" id="KW-1185">Reference proteome</keyword>
<feature type="transmembrane region" description="Helical" evidence="1">
    <location>
        <begin position="72"/>
        <end position="91"/>
    </location>
</feature>
<name>A0ABQ3QR09_9ACTN</name>
<proteinExistence type="predicted"/>
<protein>
    <recommendedName>
        <fullName evidence="5">Conjugal transfer protein</fullName>
    </recommendedName>
</protein>
<feature type="transmembrane region" description="Helical" evidence="1">
    <location>
        <begin position="45"/>
        <end position="65"/>
    </location>
</feature>
<evidence type="ECO:0000313" key="4">
    <source>
        <dbReference type="Proteomes" id="UP001050808"/>
    </source>
</evidence>
<keyword evidence="1" id="KW-0472">Membrane</keyword>
<organism evidence="3 4">
    <name type="scientific">Streptomyces violascens</name>
    <dbReference type="NCBI Taxonomy" id="67381"/>
    <lineage>
        <taxon>Bacteria</taxon>
        <taxon>Bacillati</taxon>
        <taxon>Actinomycetota</taxon>
        <taxon>Actinomycetes</taxon>
        <taxon>Kitasatosporales</taxon>
        <taxon>Streptomycetaceae</taxon>
        <taxon>Streptomyces</taxon>
    </lineage>
</organism>
<evidence type="ECO:0000256" key="2">
    <source>
        <dbReference type="SAM" id="SignalP"/>
    </source>
</evidence>
<accession>A0ABQ3QR09</accession>
<evidence type="ECO:0008006" key="5">
    <source>
        <dbReference type="Google" id="ProtNLM"/>
    </source>
</evidence>
<sequence>MPNMSRTKAATLGLLAPAALALGMSADTSYRFLGATLAITDHTERVLLCGVAEAAIVALTIYAWATRTKGPAYLAYAAVLVQAIPAFQVSGATGGPVRVILGPVLLAVMLHLLLGLELRMSGERSEGILGAALRELRERVTASLGIGRRGADSAAIARSRAADRAVTLADRLAAAPEGSRKHARRAAKLAAAIDAARHGLDATEADAAEAAIVSRVVRRKSVAGLATIATRHDWAATLTATEGVPADRDTATTDRDTATSPVAVDRDTATETATTLVPTGATDRDTATASAAPVVVDLMTKRHPATSRERVSDLEASRAAVAGDTIATTADRDEYDGFEVADPWAKPTDAPSVAQMVREAMTSGVTDRDTILTRVQQYRPGTTRQAVAKAMQRHVTKTRPFADSGTYL</sequence>
<dbReference type="EMBL" id="BNDY01000014">
    <property type="protein sequence ID" value="GHI39701.1"/>
    <property type="molecule type" value="Genomic_DNA"/>
</dbReference>
<evidence type="ECO:0000313" key="3">
    <source>
        <dbReference type="EMBL" id="GHI39701.1"/>
    </source>
</evidence>
<feature type="chain" id="PRO_5045597315" description="Conjugal transfer protein" evidence="2">
    <location>
        <begin position="22"/>
        <end position="408"/>
    </location>
</feature>